<gene>
    <name evidence="3" type="ORF">PI95_016880</name>
</gene>
<dbReference type="InterPro" id="IPR001806">
    <property type="entry name" value="Small_GTPase"/>
</dbReference>
<keyword evidence="2" id="KW-0342">GTP-binding</keyword>
<dbReference type="SMART" id="SM00175">
    <property type="entry name" value="RAB"/>
    <property type="match status" value="1"/>
</dbReference>
<dbReference type="NCBIfam" id="TIGR00231">
    <property type="entry name" value="small_GTP"/>
    <property type="match status" value="1"/>
</dbReference>
<keyword evidence="4" id="KW-1185">Reference proteome</keyword>
<dbReference type="EMBL" id="JTCM02000036">
    <property type="protein sequence ID" value="NEU74188.1"/>
    <property type="molecule type" value="Genomic_DNA"/>
</dbReference>
<proteinExistence type="predicted"/>
<evidence type="ECO:0000313" key="3">
    <source>
        <dbReference type="EMBL" id="NEU74188.1"/>
    </source>
</evidence>
<dbReference type="SUPFAM" id="SSF52540">
    <property type="entry name" value="P-loop containing nucleoside triphosphate hydrolases"/>
    <property type="match status" value="1"/>
</dbReference>
<dbReference type="AlphaFoldDB" id="A0A846HBB0"/>
<dbReference type="Gene3D" id="3.40.50.300">
    <property type="entry name" value="P-loop containing nucleotide triphosphate hydrolases"/>
    <property type="match status" value="1"/>
</dbReference>
<dbReference type="PRINTS" id="PR00449">
    <property type="entry name" value="RASTRNSFRMNG"/>
</dbReference>
<evidence type="ECO:0000313" key="4">
    <source>
        <dbReference type="Proteomes" id="UP000031549"/>
    </source>
</evidence>
<reference evidence="3 4" key="1">
    <citation type="journal article" date="2015" name="Genome Announc.">
        <title>Draft Genome Sequence of Cyanobacterium Hassallia byssoidea Strain VB512170, Isolated from Monuments in India.</title>
        <authorList>
            <person name="Singh D."/>
            <person name="Chandrababunaidu M.M."/>
            <person name="Panda A."/>
            <person name="Sen D."/>
            <person name="Bhattacharyya S."/>
            <person name="Adhikary S.P."/>
            <person name="Tripathy S."/>
        </authorList>
    </citation>
    <scope>NUCLEOTIDE SEQUENCE [LARGE SCALE GENOMIC DNA]</scope>
    <source>
        <strain evidence="3 4">VB512170</strain>
    </source>
</reference>
<keyword evidence="1" id="KW-0547">Nucleotide-binding</keyword>
<protein>
    <submittedName>
        <fullName evidence="3">GTP-binding protein</fullName>
    </submittedName>
</protein>
<name>A0A846HBB0_9CYAN</name>
<organism evidence="3 4">
    <name type="scientific">Hassallia byssoidea VB512170</name>
    <dbReference type="NCBI Taxonomy" id="1304833"/>
    <lineage>
        <taxon>Bacteria</taxon>
        <taxon>Bacillati</taxon>
        <taxon>Cyanobacteriota</taxon>
        <taxon>Cyanophyceae</taxon>
        <taxon>Nostocales</taxon>
        <taxon>Tolypothrichaceae</taxon>
        <taxon>Hassallia</taxon>
    </lineage>
</organism>
<dbReference type="PANTHER" id="PTHR47977">
    <property type="entry name" value="RAS-RELATED PROTEIN RAB"/>
    <property type="match status" value="1"/>
</dbReference>
<evidence type="ECO:0000256" key="1">
    <source>
        <dbReference type="ARBA" id="ARBA00022741"/>
    </source>
</evidence>
<dbReference type="PROSITE" id="PS51419">
    <property type="entry name" value="RAB"/>
    <property type="match status" value="1"/>
</dbReference>
<dbReference type="InterPro" id="IPR005225">
    <property type="entry name" value="Small_GTP-bd"/>
</dbReference>
<evidence type="ECO:0000256" key="2">
    <source>
        <dbReference type="ARBA" id="ARBA00023134"/>
    </source>
</evidence>
<dbReference type="InterPro" id="IPR027417">
    <property type="entry name" value="P-loop_NTPase"/>
</dbReference>
<sequence>MSTIAKKICLIGDYGVGKTSLIRRFVEGQFSDKYLSTVGVKISRKLIDFSDKDAENTQNLQLIIWDIEGNNKFKSIAPSYFQGAKGAVIVGDATVQETLNHLSEHIKNFLAVNPKSYIIIALNKSDLIETEYLETLRQLYQFSEQNYVIATYLTSAKTGNNVEELFQVLAQALMQVN</sequence>
<dbReference type="CDD" id="cd00154">
    <property type="entry name" value="Rab"/>
    <property type="match status" value="1"/>
</dbReference>
<dbReference type="InterPro" id="IPR050227">
    <property type="entry name" value="Rab"/>
</dbReference>
<dbReference type="SMART" id="SM00173">
    <property type="entry name" value="RAS"/>
    <property type="match status" value="1"/>
</dbReference>
<accession>A0A846HBB0</accession>
<dbReference type="RefSeq" id="WP_039738510.1">
    <property type="nucleotide sequence ID" value="NZ_JTCM02000036.1"/>
</dbReference>
<dbReference type="FunFam" id="3.40.50.300:FF:001447">
    <property type="entry name" value="Ras-related protein Rab-1B"/>
    <property type="match status" value="1"/>
</dbReference>
<dbReference type="Pfam" id="PF00071">
    <property type="entry name" value="Ras"/>
    <property type="match status" value="1"/>
</dbReference>
<dbReference type="SMART" id="SM00174">
    <property type="entry name" value="RHO"/>
    <property type="match status" value="1"/>
</dbReference>
<dbReference type="Proteomes" id="UP000031549">
    <property type="component" value="Unassembled WGS sequence"/>
</dbReference>
<comment type="caution">
    <text evidence="3">The sequence shown here is derived from an EMBL/GenBank/DDBJ whole genome shotgun (WGS) entry which is preliminary data.</text>
</comment>
<dbReference type="GO" id="GO:0005525">
    <property type="term" value="F:GTP binding"/>
    <property type="evidence" value="ECO:0007669"/>
    <property type="project" value="UniProtKB-KW"/>
</dbReference>
<dbReference type="GO" id="GO:0003924">
    <property type="term" value="F:GTPase activity"/>
    <property type="evidence" value="ECO:0007669"/>
    <property type="project" value="InterPro"/>
</dbReference>